<accession>A0A5J6L6M2</accession>
<dbReference type="Proteomes" id="UP000325516">
    <property type="component" value="Chromosome"/>
</dbReference>
<proteinExistence type="inferred from homology"/>
<dbReference type="GO" id="GO:0016746">
    <property type="term" value="F:acyltransferase activity"/>
    <property type="evidence" value="ECO:0007669"/>
    <property type="project" value="UniProtKB-KW"/>
</dbReference>
<dbReference type="InterPro" id="IPR004167">
    <property type="entry name" value="PSBD"/>
</dbReference>
<name>A0A5J6L6M2_9MICO</name>
<dbReference type="GO" id="GO:0045254">
    <property type="term" value="C:pyruvate dehydrogenase complex"/>
    <property type="evidence" value="ECO:0007669"/>
    <property type="project" value="InterPro"/>
</dbReference>
<evidence type="ECO:0000256" key="5">
    <source>
        <dbReference type="SAM" id="MobiDB-lite"/>
    </source>
</evidence>
<feature type="region of interest" description="Disordered" evidence="5">
    <location>
        <begin position="103"/>
        <end position="156"/>
    </location>
</feature>
<evidence type="ECO:0000259" key="7">
    <source>
        <dbReference type="PROSITE" id="PS51826"/>
    </source>
</evidence>
<dbReference type="InterPro" id="IPR045257">
    <property type="entry name" value="E2/Pdx1"/>
</dbReference>
<dbReference type="PANTHER" id="PTHR23151">
    <property type="entry name" value="DIHYDROLIPOAMIDE ACETYL/SUCCINYL-TRANSFERASE-RELATED"/>
    <property type="match status" value="1"/>
</dbReference>
<dbReference type="Pfam" id="PF00364">
    <property type="entry name" value="Biotin_lipoyl"/>
    <property type="match status" value="1"/>
</dbReference>
<dbReference type="PROSITE" id="PS51826">
    <property type="entry name" value="PSBD"/>
    <property type="match status" value="1"/>
</dbReference>
<dbReference type="InterPro" id="IPR001078">
    <property type="entry name" value="2-oxoacid_DH_actylTfrase"/>
</dbReference>
<dbReference type="InterPro" id="IPR036625">
    <property type="entry name" value="E3-bd_dom_sf"/>
</dbReference>
<dbReference type="KEGG" id="mlz:F6J85_14715"/>
<keyword evidence="4" id="KW-0012">Acyltransferase</keyword>
<comment type="cofactor">
    <cofactor evidence="1 4">
        <name>(R)-lipoate</name>
        <dbReference type="ChEBI" id="CHEBI:83088"/>
    </cofactor>
</comment>
<dbReference type="RefSeq" id="WP_150926145.1">
    <property type="nucleotide sequence ID" value="NZ_CP044232.1"/>
</dbReference>
<dbReference type="Gene3D" id="3.30.559.10">
    <property type="entry name" value="Chloramphenicol acetyltransferase-like domain"/>
    <property type="match status" value="1"/>
</dbReference>
<dbReference type="InterPro" id="IPR011053">
    <property type="entry name" value="Single_hybrid_motif"/>
</dbReference>
<dbReference type="Gene3D" id="2.40.50.100">
    <property type="match status" value="1"/>
</dbReference>
<evidence type="ECO:0000313" key="8">
    <source>
        <dbReference type="EMBL" id="QEW04214.1"/>
    </source>
</evidence>
<feature type="domain" description="Lipoyl-binding" evidence="6">
    <location>
        <begin position="2"/>
        <end position="77"/>
    </location>
</feature>
<dbReference type="AlphaFoldDB" id="A0A5J6L6M2"/>
<dbReference type="SUPFAM" id="SSF52777">
    <property type="entry name" value="CoA-dependent acyltransferases"/>
    <property type="match status" value="1"/>
</dbReference>
<dbReference type="Pfam" id="PF00198">
    <property type="entry name" value="2-oxoacid_dh"/>
    <property type="match status" value="1"/>
</dbReference>
<dbReference type="Gene3D" id="4.10.320.10">
    <property type="entry name" value="E3-binding domain"/>
    <property type="match status" value="1"/>
</dbReference>
<evidence type="ECO:0000256" key="2">
    <source>
        <dbReference type="ARBA" id="ARBA00007317"/>
    </source>
</evidence>
<evidence type="ECO:0000259" key="6">
    <source>
        <dbReference type="PROSITE" id="PS50968"/>
    </source>
</evidence>
<dbReference type="EC" id="2.3.1.-" evidence="4"/>
<dbReference type="EMBL" id="CP044232">
    <property type="protein sequence ID" value="QEW04214.1"/>
    <property type="molecule type" value="Genomic_DNA"/>
</dbReference>
<comment type="similarity">
    <text evidence="2 4">Belongs to the 2-oxoacid dehydrogenase family.</text>
</comment>
<dbReference type="PROSITE" id="PS00189">
    <property type="entry name" value="LIPOYL"/>
    <property type="match status" value="1"/>
</dbReference>
<dbReference type="GO" id="GO:0006086">
    <property type="term" value="P:pyruvate decarboxylation to acetyl-CoA"/>
    <property type="evidence" value="ECO:0007669"/>
    <property type="project" value="InterPro"/>
</dbReference>
<dbReference type="CDD" id="cd06849">
    <property type="entry name" value="lipoyl_domain"/>
    <property type="match status" value="1"/>
</dbReference>
<feature type="compositionally biased region" description="Low complexity" evidence="5">
    <location>
        <begin position="103"/>
        <end position="124"/>
    </location>
</feature>
<dbReference type="PANTHER" id="PTHR23151:SF90">
    <property type="entry name" value="DIHYDROLIPOYLLYSINE-RESIDUE ACETYLTRANSFERASE COMPONENT OF PYRUVATE DEHYDROGENASE COMPLEX, MITOCHONDRIAL-RELATED"/>
    <property type="match status" value="1"/>
</dbReference>
<dbReference type="Pfam" id="PF02817">
    <property type="entry name" value="E3_binding"/>
    <property type="match status" value="1"/>
</dbReference>
<keyword evidence="3 4" id="KW-0450">Lipoyl</keyword>
<feature type="region of interest" description="Disordered" evidence="5">
    <location>
        <begin position="207"/>
        <end position="243"/>
    </location>
</feature>
<dbReference type="SUPFAM" id="SSF51230">
    <property type="entry name" value="Single hybrid motif"/>
    <property type="match status" value="1"/>
</dbReference>
<evidence type="ECO:0000256" key="4">
    <source>
        <dbReference type="RuleBase" id="RU003423"/>
    </source>
</evidence>
<protein>
    <recommendedName>
        <fullName evidence="4">Dihydrolipoamide acetyltransferase component of pyruvate dehydrogenase complex</fullName>
        <ecNumber evidence="4">2.3.1.-</ecNumber>
    </recommendedName>
</protein>
<evidence type="ECO:0000256" key="1">
    <source>
        <dbReference type="ARBA" id="ARBA00001938"/>
    </source>
</evidence>
<dbReference type="InterPro" id="IPR000089">
    <property type="entry name" value="Biotin_lipoyl"/>
</dbReference>
<dbReference type="SUPFAM" id="SSF47005">
    <property type="entry name" value="Peripheral subunit-binding domain of 2-oxo acid dehydrogenase complex"/>
    <property type="match status" value="1"/>
</dbReference>
<dbReference type="InterPro" id="IPR023213">
    <property type="entry name" value="CAT-like_dom_sf"/>
</dbReference>
<feature type="compositionally biased region" description="Low complexity" evidence="5">
    <location>
        <begin position="207"/>
        <end position="241"/>
    </location>
</feature>
<evidence type="ECO:0000313" key="9">
    <source>
        <dbReference type="Proteomes" id="UP000325516"/>
    </source>
</evidence>
<dbReference type="InterPro" id="IPR003016">
    <property type="entry name" value="2-oxoA_DH_lipoyl-BS"/>
</dbReference>
<evidence type="ECO:0000256" key="3">
    <source>
        <dbReference type="ARBA" id="ARBA00022823"/>
    </source>
</evidence>
<gene>
    <name evidence="8" type="ORF">F6J85_14715</name>
</gene>
<dbReference type="PROSITE" id="PS50968">
    <property type="entry name" value="BIOTINYL_LIPOYL"/>
    <property type="match status" value="1"/>
</dbReference>
<sequence>MAEIIRMPEVMAGATEAAIQTWLVAEGATVAVGQTLAEIETDKATVELSAEASGTVGRLLVGEGDSVAVGDVIVVLIADGEGAEAIDEALRVAGVAAAESAPAAERAPDASSSAGTAAQPPAEDAPGDPEPDPADGSGVRTGAAPEAPAEPDDSGERLFASPLVRRLAAEQGVDLAGVSGTGPHGRIVRRDLERHLAGLPAETAAAEAAGTAAPAEAAAPAGAVAEPSAPQAPASPAEGAATYEDIPVDRMRRAIARRLTESKSTVPHFYLVADCQADALLELRARVNESAPRKISVNDFVLKAVAAALVEVPAANAIWLGDSIRRFTGVDLAVAVATDGGLLTPVVRGVDRLPLSQVSATVADLAERARAGRLRQHELEGGSFSVSNLGMYGTAQFSAILNPPQSGILAVGAARPMPVVDPDGQLTVGSVMTVTLSADHRVLDGAIAAEWLAAFQRRIENPLSILI</sequence>
<organism evidence="8 9">
    <name type="scientific">Microbacterium lushaniae</name>
    <dbReference type="NCBI Taxonomy" id="2614639"/>
    <lineage>
        <taxon>Bacteria</taxon>
        <taxon>Bacillati</taxon>
        <taxon>Actinomycetota</taxon>
        <taxon>Actinomycetes</taxon>
        <taxon>Micrococcales</taxon>
        <taxon>Microbacteriaceae</taxon>
        <taxon>Microbacterium</taxon>
    </lineage>
</organism>
<keyword evidence="4" id="KW-0808">Transferase</keyword>
<reference evidence="9" key="1">
    <citation type="submission" date="2019-09" db="EMBL/GenBank/DDBJ databases">
        <title>Mumia zhuanghuii sp. nov. isolated from the intestinal contents of plateau pika (Ochotona curzoniae) in the Qinghai-Tibet plateau of China.</title>
        <authorList>
            <person name="Tian Z."/>
        </authorList>
    </citation>
    <scope>NUCLEOTIDE SEQUENCE [LARGE SCALE GENOMIC DNA]</scope>
    <source>
        <strain evidence="9">L-031</strain>
    </source>
</reference>
<feature type="domain" description="Peripheral subunit-binding (PSBD)" evidence="7">
    <location>
        <begin position="159"/>
        <end position="196"/>
    </location>
</feature>
<keyword evidence="9" id="KW-1185">Reference proteome</keyword>